<evidence type="ECO:0000256" key="1">
    <source>
        <dbReference type="SAM" id="MobiDB-lite"/>
    </source>
</evidence>
<evidence type="ECO:0000313" key="3">
    <source>
        <dbReference type="Proteomes" id="UP000016936"/>
    </source>
</evidence>
<dbReference type="HOGENOM" id="CLU_1815622_0_0_1"/>
<feature type="region of interest" description="Disordered" evidence="1">
    <location>
        <begin position="65"/>
        <end position="88"/>
    </location>
</feature>
<evidence type="ECO:0000313" key="2">
    <source>
        <dbReference type="EMBL" id="EMD93338.1"/>
    </source>
</evidence>
<reference evidence="3" key="2">
    <citation type="journal article" date="2013" name="PLoS Genet.">
        <title>Comparative genome structure, secondary metabolite, and effector coding capacity across Cochliobolus pathogens.</title>
        <authorList>
            <person name="Condon B.J."/>
            <person name="Leng Y."/>
            <person name="Wu D."/>
            <person name="Bushley K.E."/>
            <person name="Ohm R.A."/>
            <person name="Otillar R."/>
            <person name="Martin J."/>
            <person name="Schackwitz W."/>
            <person name="Grimwood J."/>
            <person name="MohdZainudin N."/>
            <person name="Xue C."/>
            <person name="Wang R."/>
            <person name="Manning V.A."/>
            <person name="Dhillon B."/>
            <person name="Tu Z.J."/>
            <person name="Steffenson B.J."/>
            <person name="Salamov A."/>
            <person name="Sun H."/>
            <person name="Lowry S."/>
            <person name="LaButti K."/>
            <person name="Han J."/>
            <person name="Copeland A."/>
            <person name="Lindquist E."/>
            <person name="Barry K."/>
            <person name="Schmutz J."/>
            <person name="Baker S.E."/>
            <person name="Ciuffetti L.M."/>
            <person name="Grigoriev I.V."/>
            <person name="Zhong S."/>
            <person name="Turgeon B.G."/>
        </authorList>
    </citation>
    <scope>NUCLEOTIDE SEQUENCE [LARGE SCALE GENOMIC DNA]</scope>
    <source>
        <strain evidence="3">C5 / ATCC 48332 / race O</strain>
    </source>
</reference>
<organism evidence="2 3">
    <name type="scientific">Cochliobolus heterostrophus (strain C5 / ATCC 48332 / race O)</name>
    <name type="common">Southern corn leaf blight fungus</name>
    <name type="synonym">Bipolaris maydis</name>
    <dbReference type="NCBI Taxonomy" id="701091"/>
    <lineage>
        <taxon>Eukaryota</taxon>
        <taxon>Fungi</taxon>
        <taxon>Dikarya</taxon>
        <taxon>Ascomycota</taxon>
        <taxon>Pezizomycotina</taxon>
        <taxon>Dothideomycetes</taxon>
        <taxon>Pleosporomycetidae</taxon>
        <taxon>Pleosporales</taxon>
        <taxon>Pleosporineae</taxon>
        <taxon>Pleosporaceae</taxon>
        <taxon>Bipolaris</taxon>
    </lineage>
</organism>
<feature type="compositionally biased region" description="Acidic residues" evidence="1">
    <location>
        <begin position="65"/>
        <end position="79"/>
    </location>
</feature>
<sequence length="142" mass="16551">MAEKVLHLAQELLEIITGRGPRPVDANLLWVPDEYFRYGQLSLEEIEEEDKKYILERDSLEQYGGEEAEFDEVSEDDGDGSGTATKASEKIWEDKESFQVHHVNFLVHNFSNEQLDELIRSMLCKYNPRGSHSMYQIIQTRR</sequence>
<dbReference type="Proteomes" id="UP000016936">
    <property type="component" value="Unassembled WGS sequence"/>
</dbReference>
<keyword evidence="3" id="KW-1185">Reference proteome</keyword>
<reference evidence="2 3" key="1">
    <citation type="journal article" date="2012" name="PLoS Pathog.">
        <title>Diverse lifestyles and strategies of plant pathogenesis encoded in the genomes of eighteen Dothideomycetes fungi.</title>
        <authorList>
            <person name="Ohm R.A."/>
            <person name="Feau N."/>
            <person name="Henrissat B."/>
            <person name="Schoch C.L."/>
            <person name="Horwitz B.A."/>
            <person name="Barry K.W."/>
            <person name="Condon B.J."/>
            <person name="Copeland A.C."/>
            <person name="Dhillon B."/>
            <person name="Glaser F."/>
            <person name="Hesse C.N."/>
            <person name="Kosti I."/>
            <person name="LaButti K."/>
            <person name="Lindquist E.A."/>
            <person name="Lucas S."/>
            <person name="Salamov A.A."/>
            <person name="Bradshaw R.E."/>
            <person name="Ciuffetti L."/>
            <person name="Hamelin R.C."/>
            <person name="Kema G.H.J."/>
            <person name="Lawrence C."/>
            <person name="Scott J.A."/>
            <person name="Spatafora J.W."/>
            <person name="Turgeon B.G."/>
            <person name="de Wit P.J.G.M."/>
            <person name="Zhong S."/>
            <person name="Goodwin S.B."/>
            <person name="Grigoriev I.V."/>
        </authorList>
    </citation>
    <scope>NUCLEOTIDE SEQUENCE [LARGE SCALE GENOMIC DNA]</scope>
    <source>
        <strain evidence="3">C5 / ATCC 48332 / race O</strain>
    </source>
</reference>
<dbReference type="AlphaFoldDB" id="M2UZZ7"/>
<name>M2UZZ7_COCH5</name>
<protein>
    <submittedName>
        <fullName evidence="2">Uncharacterized protein</fullName>
    </submittedName>
</protein>
<accession>M2UZZ7</accession>
<dbReference type="EMBL" id="KB445573">
    <property type="protein sequence ID" value="EMD93338.1"/>
    <property type="molecule type" value="Genomic_DNA"/>
</dbReference>
<proteinExistence type="predicted"/>
<gene>
    <name evidence="2" type="ORF">COCHEDRAFT_1212061</name>
</gene>